<evidence type="ECO:0000256" key="9">
    <source>
        <dbReference type="ARBA" id="ARBA00047340"/>
    </source>
</evidence>
<proteinExistence type="inferred from homology"/>
<dbReference type="InterPro" id="IPR003200">
    <property type="entry name" value="Nict_dMeBzImd_PRibTrfase"/>
</dbReference>
<evidence type="ECO:0000256" key="10">
    <source>
        <dbReference type="SAM" id="MobiDB-lite"/>
    </source>
</evidence>
<feature type="region of interest" description="Disordered" evidence="10">
    <location>
        <begin position="1"/>
        <end position="26"/>
    </location>
</feature>
<evidence type="ECO:0000256" key="3">
    <source>
        <dbReference type="ARBA" id="ARBA00011991"/>
    </source>
</evidence>
<keyword evidence="7" id="KW-0808">Transferase</keyword>
<evidence type="ECO:0000256" key="11">
    <source>
        <dbReference type="SAM" id="Phobius"/>
    </source>
</evidence>
<feature type="transmembrane region" description="Helical" evidence="11">
    <location>
        <begin position="248"/>
        <end position="267"/>
    </location>
</feature>
<dbReference type="InterPro" id="IPR003805">
    <property type="entry name" value="CobS"/>
</dbReference>
<dbReference type="PANTHER" id="PTHR43463">
    <property type="entry name" value="NICOTINATE-NUCLEOTIDE--DIMETHYLBENZIMIDAZOLE PHOSPHORIBOSYLTRANSFERASE"/>
    <property type="match status" value="1"/>
</dbReference>
<feature type="transmembrane region" description="Helical" evidence="11">
    <location>
        <begin position="169"/>
        <end position="190"/>
    </location>
</feature>
<evidence type="ECO:0000256" key="4">
    <source>
        <dbReference type="ARBA" id="ARBA00015486"/>
    </source>
</evidence>
<feature type="transmembrane region" description="Helical" evidence="11">
    <location>
        <begin position="370"/>
        <end position="387"/>
    </location>
</feature>
<dbReference type="AlphaFoldDB" id="A0A7S4QSY2"/>
<dbReference type="Pfam" id="PF02277">
    <property type="entry name" value="DBI_PRT"/>
    <property type="match status" value="1"/>
</dbReference>
<gene>
    <name evidence="12" type="ORF">DBRI00130_LOCUS7489</name>
</gene>
<keyword evidence="5" id="KW-0169">Cobalamin biosynthesis</keyword>
<keyword evidence="6" id="KW-0328">Glycosyltransferase</keyword>
<dbReference type="InterPro" id="IPR023195">
    <property type="entry name" value="Nict_dMeBzImd_PRibTrfase_N"/>
</dbReference>
<reference evidence="12" key="1">
    <citation type="submission" date="2021-01" db="EMBL/GenBank/DDBJ databases">
        <authorList>
            <person name="Corre E."/>
            <person name="Pelletier E."/>
            <person name="Niang G."/>
            <person name="Scheremetjew M."/>
            <person name="Finn R."/>
            <person name="Kale V."/>
            <person name="Holt S."/>
            <person name="Cochrane G."/>
            <person name="Meng A."/>
            <person name="Brown T."/>
            <person name="Cohen L."/>
        </authorList>
    </citation>
    <scope>NUCLEOTIDE SEQUENCE</scope>
    <source>
        <strain evidence="12">GSO104</strain>
    </source>
</reference>
<evidence type="ECO:0000313" key="12">
    <source>
        <dbReference type="EMBL" id="CAE4593047.1"/>
    </source>
</evidence>
<keyword evidence="11" id="KW-0812">Transmembrane</keyword>
<evidence type="ECO:0000256" key="8">
    <source>
        <dbReference type="ARBA" id="ARBA00030686"/>
    </source>
</evidence>
<comment type="similarity">
    <text evidence="2">Belongs to the CobT family.</text>
</comment>
<name>A0A7S4QSY2_9STRA</name>
<dbReference type="EMBL" id="HBNS01009285">
    <property type="protein sequence ID" value="CAE4593047.1"/>
    <property type="molecule type" value="Transcribed_RNA"/>
</dbReference>
<keyword evidence="11" id="KW-0472">Membrane</keyword>
<comment type="catalytic activity">
    <reaction evidence="9">
        <text>5,6-dimethylbenzimidazole + nicotinate beta-D-ribonucleotide = alpha-ribazole 5'-phosphate + nicotinate + H(+)</text>
        <dbReference type="Rhea" id="RHEA:11196"/>
        <dbReference type="ChEBI" id="CHEBI:15378"/>
        <dbReference type="ChEBI" id="CHEBI:15890"/>
        <dbReference type="ChEBI" id="CHEBI:32544"/>
        <dbReference type="ChEBI" id="CHEBI:57502"/>
        <dbReference type="ChEBI" id="CHEBI:57918"/>
        <dbReference type="EC" id="2.4.2.21"/>
    </reaction>
</comment>
<dbReference type="HAMAP" id="MF_00719">
    <property type="entry name" value="CobS"/>
    <property type="match status" value="1"/>
</dbReference>
<evidence type="ECO:0000256" key="1">
    <source>
        <dbReference type="ARBA" id="ARBA00005049"/>
    </source>
</evidence>
<dbReference type="GO" id="GO:0008939">
    <property type="term" value="F:nicotinate-nucleotide-dimethylbenzimidazole phosphoribosyltransferase activity"/>
    <property type="evidence" value="ECO:0007669"/>
    <property type="project" value="UniProtKB-EC"/>
</dbReference>
<dbReference type="GO" id="GO:0051073">
    <property type="term" value="F:adenosylcobinamide-GDP ribazoletransferase activity"/>
    <property type="evidence" value="ECO:0007669"/>
    <property type="project" value="InterPro"/>
</dbReference>
<dbReference type="CDD" id="cd02439">
    <property type="entry name" value="DMB-PRT_CobT"/>
    <property type="match status" value="1"/>
</dbReference>
<dbReference type="Gene3D" id="1.10.1610.10">
    <property type="match status" value="1"/>
</dbReference>
<dbReference type="SUPFAM" id="SSF52733">
    <property type="entry name" value="Nicotinate mononucleotide:5,6-dimethylbenzimidazole phosphoribosyltransferase (CobT)"/>
    <property type="match status" value="1"/>
</dbReference>
<evidence type="ECO:0000256" key="7">
    <source>
        <dbReference type="ARBA" id="ARBA00022679"/>
    </source>
</evidence>
<evidence type="ECO:0000256" key="6">
    <source>
        <dbReference type="ARBA" id="ARBA00022676"/>
    </source>
</evidence>
<dbReference type="UniPathway" id="UPA00061">
    <property type="reaction ID" value="UER00516"/>
</dbReference>
<accession>A0A7S4QSY2</accession>
<feature type="transmembrane region" description="Helical" evidence="11">
    <location>
        <begin position="303"/>
        <end position="325"/>
    </location>
</feature>
<dbReference type="InterPro" id="IPR036087">
    <property type="entry name" value="Nict_dMeBzImd_PRibTrfase_sf"/>
</dbReference>
<feature type="compositionally biased region" description="Basic and acidic residues" evidence="10">
    <location>
        <begin position="425"/>
        <end position="434"/>
    </location>
</feature>
<feature type="transmembrane region" description="Helical" evidence="11">
    <location>
        <begin position="64"/>
        <end position="81"/>
    </location>
</feature>
<keyword evidence="11" id="KW-1133">Transmembrane helix</keyword>
<dbReference type="Gene3D" id="3.40.50.10210">
    <property type="match status" value="1"/>
</dbReference>
<feature type="compositionally biased region" description="Polar residues" evidence="10">
    <location>
        <begin position="9"/>
        <end position="23"/>
    </location>
</feature>
<feature type="transmembrane region" description="Helical" evidence="11">
    <location>
        <begin position="93"/>
        <end position="113"/>
    </location>
</feature>
<comment type="pathway">
    <text evidence="1">Nucleoside biosynthesis; alpha-ribazole biosynthesis; alpha-ribazole from 5,6-dimethylbenzimidazole: step 1/2.</text>
</comment>
<organism evidence="12">
    <name type="scientific">Ditylum brightwellii</name>
    <dbReference type="NCBI Taxonomy" id="49249"/>
    <lineage>
        <taxon>Eukaryota</taxon>
        <taxon>Sar</taxon>
        <taxon>Stramenopiles</taxon>
        <taxon>Ochrophyta</taxon>
        <taxon>Bacillariophyta</taxon>
        <taxon>Mediophyceae</taxon>
        <taxon>Lithodesmiophycidae</taxon>
        <taxon>Lithodesmiales</taxon>
        <taxon>Lithodesmiaceae</taxon>
        <taxon>Ditylum</taxon>
    </lineage>
</organism>
<feature type="transmembrane region" description="Helical" evidence="11">
    <location>
        <begin position="274"/>
        <end position="291"/>
    </location>
</feature>
<sequence>MTKSKDQTVKANATNSDSGTTTILPEGTVESRGIGTLSHDEVSQEIQTFLNGEGKLSLDAEMRGFFTVWMFITRLPVPTWVDLHPGYLMRGMTYFPISGALIGIFVSAFYDICSLTLSLPCIISSIVSEVASFWITGCFHEDGLADSADGIGGGWTTEQILRIMTDTRLGTFGCAYLALYIIAKLELIAILGNSVWCMGSCEGGGPAIIVSHSLARLVAPILIKTKDYVDEGGPKYQFYNFFLQAKYLVTWSRVFFAILTSFAVAYMTYGLQRGMLLVVAVIIMAYVSGRYADYLLGGVMGDYIGGTICVTEVYLLSIIALMSLCQEHILLVSSQFLDICNTFIEATNDTATTTAQAVTMASKLLIENESIFAVVKFLTVITFTAVYRTNVGYPPLPLRKTVTSKGEMDQKQTSLNESTAATSKSKNENNKEEKDNEEQPSNELEAALIDPQQNFTQRYDAVRLYLDSLAKPVGSLGSMEDWASRITALQRTTKPKADNAVCLIFAADHGVAKDESDGGANCSAYPQAVSRKVLEGLDHGIAGASVLSKCNDVSLRVIDVGLADGACHYEWSGNVVHSSRYKIRGGTKNFCKGSAMTEEQVGNCLLAGREETRGFIDEVGASVVIFGEVGIGNTTTSSALIAALTGMDAESLCGSGASTTRDGVNRDIVSKKISIIKNAMQHHDPSSIKGKPLQALGAVGGAEIAAIVGGILEASERDIPVLVDGFIVTTAVMIACQIDPSVCRVLLFATQSTEKGQIVALQTIGEIATSNNIPAPSKPALSMNLRMGEATGALAAISLVRSACAVMSDLAALTDVLGLEMKSC</sequence>
<feature type="compositionally biased region" description="Polar residues" evidence="10">
    <location>
        <begin position="411"/>
        <end position="422"/>
    </location>
</feature>
<dbReference type="Pfam" id="PF02654">
    <property type="entry name" value="CobS"/>
    <property type="match status" value="1"/>
</dbReference>
<dbReference type="PANTHER" id="PTHR43463:SF1">
    <property type="entry name" value="NICOTINATE-NUCLEOTIDE--DIMETHYLBENZIMIDAZOLE PHOSPHORIBOSYLTRANSFERASE"/>
    <property type="match status" value="1"/>
</dbReference>
<evidence type="ECO:0000256" key="2">
    <source>
        <dbReference type="ARBA" id="ARBA00007110"/>
    </source>
</evidence>
<feature type="region of interest" description="Disordered" evidence="10">
    <location>
        <begin position="398"/>
        <end position="442"/>
    </location>
</feature>
<dbReference type="EC" id="2.4.2.21" evidence="3"/>
<protein>
    <recommendedName>
        <fullName evidence="4">Nicotinate-nucleotide--dimethylbenzimidazole phosphoribosyltransferase</fullName>
        <ecNumber evidence="3">2.4.2.21</ecNumber>
    </recommendedName>
    <alternativeName>
        <fullName evidence="8">N(1)-alpha-phosphoribosyltransferase</fullName>
    </alternativeName>
</protein>
<dbReference type="GO" id="GO:0008818">
    <property type="term" value="F:cobalamin 5'-phosphate synthase activity"/>
    <property type="evidence" value="ECO:0007669"/>
    <property type="project" value="InterPro"/>
</dbReference>
<dbReference type="UniPathway" id="UPA00148">
    <property type="reaction ID" value="UER00238"/>
</dbReference>
<evidence type="ECO:0000256" key="5">
    <source>
        <dbReference type="ARBA" id="ARBA00022573"/>
    </source>
</evidence>